<evidence type="ECO:0000256" key="1">
    <source>
        <dbReference type="RuleBase" id="RU003860"/>
    </source>
</evidence>
<organism evidence="2 3">
    <name type="scientific">Hyphomicrobium denitrificans 1NES1</name>
    <dbReference type="NCBI Taxonomy" id="670307"/>
    <lineage>
        <taxon>Bacteria</taxon>
        <taxon>Pseudomonadati</taxon>
        <taxon>Pseudomonadota</taxon>
        <taxon>Alphaproteobacteria</taxon>
        <taxon>Hyphomicrobiales</taxon>
        <taxon>Hyphomicrobiaceae</taxon>
        <taxon>Hyphomicrobium</taxon>
    </lineage>
</organism>
<name>N0B8W1_9HYPH</name>
<dbReference type="Proteomes" id="UP000005952">
    <property type="component" value="Chromosome"/>
</dbReference>
<dbReference type="PIRSF" id="PIRSF003113">
    <property type="entry name" value="BolA"/>
    <property type="match status" value="1"/>
</dbReference>
<dbReference type="Pfam" id="PF01722">
    <property type="entry name" value="BolA"/>
    <property type="match status" value="1"/>
</dbReference>
<dbReference type="AlphaFoldDB" id="N0B8W1"/>
<gene>
    <name evidence="2" type="ORF">HYPDE_39018</name>
</gene>
<dbReference type="STRING" id="670307.HYPDE_39018"/>
<accession>N0B8W1</accession>
<dbReference type="InterPro" id="IPR002634">
    <property type="entry name" value="BolA"/>
</dbReference>
<evidence type="ECO:0000313" key="3">
    <source>
        <dbReference type="Proteomes" id="UP000005952"/>
    </source>
</evidence>
<evidence type="ECO:0000313" key="2">
    <source>
        <dbReference type="EMBL" id="AGK59473.1"/>
    </source>
</evidence>
<dbReference type="PANTHER" id="PTHR46230">
    <property type="match status" value="1"/>
</dbReference>
<keyword evidence="3" id="KW-1185">Reference proteome</keyword>
<dbReference type="KEGG" id="hdt:HYPDE_39018"/>
<dbReference type="eggNOG" id="COG0271">
    <property type="taxonomic scope" value="Bacteria"/>
</dbReference>
<dbReference type="InterPro" id="IPR036065">
    <property type="entry name" value="BolA-like_sf"/>
</dbReference>
<dbReference type="HOGENOM" id="CLU_109462_2_1_5"/>
<dbReference type="GO" id="GO:0016226">
    <property type="term" value="P:iron-sulfur cluster assembly"/>
    <property type="evidence" value="ECO:0007669"/>
    <property type="project" value="TreeGrafter"/>
</dbReference>
<reference evidence="2 3" key="1">
    <citation type="journal article" date="2013" name="Genome Announc.">
        <title>Genome sequences for three denitrifying bacterial strains isolated from a uranium- and nitrate-contaminated subsurface environment.</title>
        <authorList>
            <person name="Venkatramanan R."/>
            <person name="Prakash O."/>
            <person name="Woyke T."/>
            <person name="Chain P."/>
            <person name="Goodwin L.A."/>
            <person name="Watson D."/>
            <person name="Brooks S."/>
            <person name="Kostka J.E."/>
            <person name="Green S.J."/>
        </authorList>
    </citation>
    <scope>NUCLEOTIDE SEQUENCE [LARGE SCALE GENOMIC DNA]</scope>
    <source>
        <strain evidence="2 3">1NES1</strain>
    </source>
</reference>
<comment type="similarity">
    <text evidence="1">Belongs to the BolA/IbaG family.</text>
</comment>
<dbReference type="SUPFAM" id="SSF82657">
    <property type="entry name" value="BolA-like"/>
    <property type="match status" value="1"/>
</dbReference>
<protein>
    <submittedName>
        <fullName evidence="2">BolA family protein</fullName>
    </submittedName>
</protein>
<sequence>MVKESNMGRSVTQILREKLMVELRPTRLDVINESELHAGHKSSPGTGESHFRILIVSGAFAGKSRVERHRIVNDLLKDEIRGDVHALALATLAPGEPVPPGFSGTP</sequence>
<dbReference type="Gene3D" id="3.30.300.90">
    <property type="entry name" value="BolA-like"/>
    <property type="match status" value="1"/>
</dbReference>
<proteinExistence type="inferred from homology"/>
<dbReference type="PANTHER" id="PTHR46230:SF7">
    <property type="entry name" value="BOLA-LIKE PROTEIN 1"/>
    <property type="match status" value="1"/>
</dbReference>
<dbReference type="EMBL" id="CP005587">
    <property type="protein sequence ID" value="AGK59473.1"/>
    <property type="molecule type" value="Genomic_DNA"/>
</dbReference>